<dbReference type="Proteomes" id="UP001438112">
    <property type="component" value="Unassembled WGS sequence"/>
</dbReference>
<dbReference type="SUPFAM" id="SSF75217">
    <property type="entry name" value="alpha/beta knot"/>
    <property type="match status" value="1"/>
</dbReference>
<evidence type="ECO:0000256" key="1">
    <source>
        <dbReference type="ARBA" id="ARBA00004496"/>
    </source>
</evidence>
<evidence type="ECO:0000256" key="8">
    <source>
        <dbReference type="ARBA" id="ARBA00022679"/>
    </source>
</evidence>
<comment type="subcellular location">
    <subcellularLocation>
        <location evidence="1 12">Cytoplasm</location>
    </subcellularLocation>
</comment>
<reference evidence="15 16" key="1">
    <citation type="submission" date="2024-03" db="EMBL/GenBank/DDBJ databases">
        <title>Inconsistent identification of Apilactobacillus kunkeei-related strains obtained by well-developed overall genome related indices.</title>
        <authorList>
            <person name="Maeno S."/>
            <person name="Endo A."/>
        </authorList>
    </citation>
    <scope>NUCLEOTIDE SEQUENCE [LARGE SCALE GENOMIC DNA]</scope>
    <source>
        <strain evidence="15 16">20H-10</strain>
    </source>
</reference>
<feature type="domain" description="Ribosomal RNA small subunit methyltransferase E PUA-like" evidence="14">
    <location>
        <begin position="19"/>
        <end position="62"/>
    </location>
</feature>
<evidence type="ECO:0000256" key="12">
    <source>
        <dbReference type="PIRNR" id="PIRNR015601"/>
    </source>
</evidence>
<gene>
    <name evidence="15" type="ORF">AP20H10_09870</name>
</gene>
<dbReference type="InterPro" id="IPR029026">
    <property type="entry name" value="tRNA_m1G_MTases_N"/>
</dbReference>
<organism evidence="15 16">
    <name type="scientific">Apilactobacillus apinorum</name>
    <dbReference type="NCBI Taxonomy" id="1218495"/>
    <lineage>
        <taxon>Bacteria</taxon>
        <taxon>Bacillati</taxon>
        <taxon>Bacillota</taxon>
        <taxon>Bacilli</taxon>
        <taxon>Lactobacillales</taxon>
        <taxon>Lactobacillaceae</taxon>
        <taxon>Apilactobacillus</taxon>
    </lineage>
</organism>
<dbReference type="PANTHER" id="PTHR30027">
    <property type="entry name" value="RIBOSOMAL RNA SMALL SUBUNIT METHYLTRANSFERASE E"/>
    <property type="match status" value="1"/>
</dbReference>
<comment type="caution">
    <text evidence="15">The sequence shown here is derived from an EMBL/GenBank/DDBJ whole genome shotgun (WGS) entry which is preliminary data.</text>
</comment>
<name>A0ABP9ZII7_9LACO</name>
<dbReference type="Pfam" id="PF20260">
    <property type="entry name" value="PUA_4"/>
    <property type="match status" value="1"/>
</dbReference>
<evidence type="ECO:0000256" key="9">
    <source>
        <dbReference type="ARBA" id="ARBA00022691"/>
    </source>
</evidence>
<dbReference type="InterPro" id="IPR046887">
    <property type="entry name" value="RsmE_PUA-like"/>
</dbReference>
<keyword evidence="16" id="KW-1185">Reference proteome</keyword>
<evidence type="ECO:0000256" key="7">
    <source>
        <dbReference type="ARBA" id="ARBA00022603"/>
    </source>
</evidence>
<evidence type="ECO:0000256" key="11">
    <source>
        <dbReference type="ARBA" id="ARBA00047944"/>
    </source>
</evidence>
<dbReference type="PANTHER" id="PTHR30027:SF3">
    <property type="entry name" value="16S RRNA (URACIL(1498)-N(3))-METHYLTRANSFERASE"/>
    <property type="match status" value="1"/>
</dbReference>
<evidence type="ECO:0000256" key="6">
    <source>
        <dbReference type="ARBA" id="ARBA00022552"/>
    </source>
</evidence>
<keyword evidence="8 12" id="KW-0808">Transferase</keyword>
<keyword evidence="7 12" id="KW-0489">Methyltransferase</keyword>
<evidence type="ECO:0000313" key="16">
    <source>
        <dbReference type="Proteomes" id="UP001438112"/>
    </source>
</evidence>
<comment type="function">
    <text evidence="10 12">Specifically methylates the N3 position of the uracil ring of uridine 1498 (m3U1498) in 16S rRNA. Acts on the fully assembled 30S ribosomal subunit.</text>
</comment>
<dbReference type="SUPFAM" id="SSF88697">
    <property type="entry name" value="PUA domain-like"/>
    <property type="match status" value="1"/>
</dbReference>
<dbReference type="RefSeq" id="WP_353318183.1">
    <property type="nucleotide sequence ID" value="NZ_BAABVV010000037.1"/>
</dbReference>
<dbReference type="PIRSF" id="PIRSF015601">
    <property type="entry name" value="MTase_slr0722"/>
    <property type="match status" value="1"/>
</dbReference>
<dbReference type="NCBIfam" id="NF008691">
    <property type="entry name" value="PRK11713.1-4"/>
    <property type="match status" value="1"/>
</dbReference>
<dbReference type="EC" id="2.1.1.193" evidence="3 12"/>
<dbReference type="NCBIfam" id="TIGR00046">
    <property type="entry name" value="RsmE family RNA methyltransferase"/>
    <property type="match status" value="1"/>
</dbReference>
<evidence type="ECO:0000259" key="13">
    <source>
        <dbReference type="Pfam" id="PF04452"/>
    </source>
</evidence>
<dbReference type="Pfam" id="PF04452">
    <property type="entry name" value="Methyltrans_RNA"/>
    <property type="match status" value="1"/>
</dbReference>
<dbReference type="InterPro" id="IPR006700">
    <property type="entry name" value="RsmE"/>
</dbReference>
<comment type="similarity">
    <text evidence="2 12">Belongs to the RNA methyltransferase RsmE family.</text>
</comment>
<dbReference type="InterPro" id="IPR046886">
    <property type="entry name" value="RsmE_MTase_dom"/>
</dbReference>
<proteinExistence type="inferred from homology"/>
<keyword evidence="9 12" id="KW-0949">S-adenosyl-L-methionine</keyword>
<keyword evidence="5 12" id="KW-0963">Cytoplasm</keyword>
<evidence type="ECO:0000256" key="4">
    <source>
        <dbReference type="ARBA" id="ARBA00013673"/>
    </source>
</evidence>
<evidence type="ECO:0000313" key="15">
    <source>
        <dbReference type="EMBL" id="GAA6114624.1"/>
    </source>
</evidence>
<feature type="domain" description="Ribosomal RNA small subunit methyltransferase E methyltransferase" evidence="13">
    <location>
        <begin position="71"/>
        <end position="237"/>
    </location>
</feature>
<dbReference type="InterPro" id="IPR015947">
    <property type="entry name" value="PUA-like_sf"/>
</dbReference>
<evidence type="ECO:0000256" key="3">
    <source>
        <dbReference type="ARBA" id="ARBA00012328"/>
    </source>
</evidence>
<dbReference type="InterPro" id="IPR029028">
    <property type="entry name" value="Alpha/beta_knot_MTases"/>
</dbReference>
<evidence type="ECO:0000256" key="2">
    <source>
        <dbReference type="ARBA" id="ARBA00005528"/>
    </source>
</evidence>
<dbReference type="Gene3D" id="3.40.1280.10">
    <property type="match status" value="1"/>
</dbReference>
<evidence type="ECO:0000256" key="10">
    <source>
        <dbReference type="ARBA" id="ARBA00025699"/>
    </source>
</evidence>
<sequence length="248" mass="27841">MQHYFTDENLSVNQTFQVSDDIAHHFMSVLRSGEGNQFEIVDASHQLFIAEIIDEENNTASVVSQRESDVELPIQATIICGLPKKEKAELIVQKATELGVSKVIFVPTEWAIAKWKNKADKKIQRLAKIAKSAAEQSHRNVIPVVEYINSLKELSEIEFDHKLIAYEESAKQGEKSDLIKTIEKTNDGETIAMFFGPEGGISPKEVSFLSEKGYQTCGLGPRILRTETAPFYFLSALSVCKELNLYNK</sequence>
<protein>
    <recommendedName>
        <fullName evidence="4 12">Ribosomal RNA small subunit methyltransferase E</fullName>
        <ecNumber evidence="3 12">2.1.1.193</ecNumber>
    </recommendedName>
</protein>
<keyword evidence="6 12" id="KW-0698">rRNA processing</keyword>
<comment type="catalytic activity">
    <reaction evidence="11 12">
        <text>uridine(1498) in 16S rRNA + S-adenosyl-L-methionine = N(3)-methyluridine(1498) in 16S rRNA + S-adenosyl-L-homocysteine + H(+)</text>
        <dbReference type="Rhea" id="RHEA:42920"/>
        <dbReference type="Rhea" id="RHEA-COMP:10283"/>
        <dbReference type="Rhea" id="RHEA-COMP:10284"/>
        <dbReference type="ChEBI" id="CHEBI:15378"/>
        <dbReference type="ChEBI" id="CHEBI:57856"/>
        <dbReference type="ChEBI" id="CHEBI:59789"/>
        <dbReference type="ChEBI" id="CHEBI:65315"/>
        <dbReference type="ChEBI" id="CHEBI:74502"/>
        <dbReference type="EC" id="2.1.1.193"/>
    </reaction>
</comment>
<evidence type="ECO:0000259" key="14">
    <source>
        <dbReference type="Pfam" id="PF20260"/>
    </source>
</evidence>
<dbReference type="CDD" id="cd18084">
    <property type="entry name" value="RsmE-like"/>
    <property type="match status" value="1"/>
</dbReference>
<evidence type="ECO:0000256" key="5">
    <source>
        <dbReference type="ARBA" id="ARBA00022490"/>
    </source>
</evidence>
<accession>A0ABP9ZII7</accession>
<dbReference type="EMBL" id="BAABVV010000037">
    <property type="protein sequence ID" value="GAA6114624.1"/>
    <property type="molecule type" value="Genomic_DNA"/>
</dbReference>